<keyword evidence="3" id="KW-1185">Reference proteome</keyword>
<feature type="signal peptide" evidence="1">
    <location>
        <begin position="1"/>
        <end position="22"/>
    </location>
</feature>
<dbReference type="EMBL" id="JBCDNA010000001">
    <property type="protein sequence ID" value="MEL4454457.1"/>
    <property type="molecule type" value="Genomic_DNA"/>
</dbReference>
<gene>
    <name evidence="2" type="ORF">AABB81_01015</name>
</gene>
<accession>A0ABU9KWA4</accession>
<evidence type="ECO:0000313" key="2">
    <source>
        <dbReference type="EMBL" id="MEL4454457.1"/>
    </source>
</evidence>
<evidence type="ECO:0000313" key="3">
    <source>
        <dbReference type="Proteomes" id="UP001474120"/>
    </source>
</evidence>
<name>A0ABU9KWA4_9FLAO</name>
<evidence type="ECO:0000256" key="1">
    <source>
        <dbReference type="SAM" id="SignalP"/>
    </source>
</evidence>
<sequence>MKNTTLILAVIVGLCASLQLSAQENVPKEVLLNTMNSVNRLKLSNLKTSELMKYNKIYVDKVYRVLESGKSDNEQKSDLKALANDREKDLTDLIGKSTTRKYAHLMDKEMRLLVHKNRLLRYIY</sequence>
<feature type="chain" id="PRO_5045098683" evidence="1">
    <location>
        <begin position="23"/>
        <end position="124"/>
    </location>
</feature>
<dbReference type="Proteomes" id="UP001474120">
    <property type="component" value="Unassembled WGS sequence"/>
</dbReference>
<reference evidence="2 3" key="1">
    <citation type="submission" date="2024-04" db="EMBL/GenBank/DDBJ databases">
        <title>whole genome sequencing of Lutimonas vermicola strain IMCC1616.</title>
        <authorList>
            <person name="Bae S.S."/>
        </authorList>
    </citation>
    <scope>NUCLEOTIDE SEQUENCE [LARGE SCALE GENOMIC DNA]</scope>
    <source>
        <strain evidence="2 3">IMCC1616</strain>
    </source>
</reference>
<keyword evidence="1" id="KW-0732">Signal</keyword>
<protein>
    <submittedName>
        <fullName evidence="2">Uncharacterized protein</fullName>
    </submittedName>
</protein>
<comment type="caution">
    <text evidence="2">The sequence shown here is derived from an EMBL/GenBank/DDBJ whole genome shotgun (WGS) entry which is preliminary data.</text>
</comment>
<organism evidence="2 3">
    <name type="scientific">Lutimonas vermicola</name>
    <dbReference type="NCBI Taxonomy" id="414288"/>
    <lineage>
        <taxon>Bacteria</taxon>
        <taxon>Pseudomonadati</taxon>
        <taxon>Bacteroidota</taxon>
        <taxon>Flavobacteriia</taxon>
        <taxon>Flavobacteriales</taxon>
        <taxon>Flavobacteriaceae</taxon>
        <taxon>Lutimonas</taxon>
    </lineage>
</organism>
<dbReference type="RefSeq" id="WP_342158002.1">
    <property type="nucleotide sequence ID" value="NZ_JBCDNA010000001.1"/>
</dbReference>
<proteinExistence type="predicted"/>